<evidence type="ECO:0000313" key="4">
    <source>
        <dbReference type="EMBL" id="KRK97646.1"/>
    </source>
</evidence>
<dbReference type="PATRIC" id="fig|1423776.4.peg.1703"/>
<protein>
    <submittedName>
        <fullName evidence="4">YbaK prolyl-tRNA synthetase associated domain-containing protein</fullName>
    </submittedName>
</protein>
<evidence type="ECO:0000313" key="5">
    <source>
        <dbReference type="Proteomes" id="UP000051160"/>
    </source>
</evidence>
<sequence>MEQIEKVTQALDNMAIDYQLVHHGVAHTTEEADAFIEGIEGVRTKTMFLTNKKKTAYYLLIMDDSKRMDFHLFEELTGAKRVKMASDELLKDKLGLQPGIVSIFGLLNNADHDVQVYFDEAIMGEARMSFHPNDNTATIFVGTEDLQTFLKNIGYQYEILDLED</sequence>
<dbReference type="GO" id="GO:0002161">
    <property type="term" value="F:aminoacyl-tRNA deacylase activity"/>
    <property type="evidence" value="ECO:0007669"/>
    <property type="project" value="InterPro"/>
</dbReference>
<comment type="caution">
    <text evidence="4">The sequence shown here is derived from an EMBL/GenBank/DDBJ whole genome shotgun (WGS) entry which is preliminary data.</text>
</comment>
<name>A0A0R1LP52_9LACO</name>
<keyword evidence="5" id="KW-1185">Reference proteome</keyword>
<feature type="domain" description="YbaK/aminoacyl-tRNA synthetase-associated" evidence="3">
    <location>
        <begin position="25"/>
        <end position="149"/>
    </location>
</feature>
<dbReference type="CDD" id="cd04335">
    <property type="entry name" value="PrdX_deacylase"/>
    <property type="match status" value="1"/>
</dbReference>
<dbReference type="PANTHER" id="PTHR31423:SF3">
    <property type="entry name" value="PROLYL-TRNA SYNTHETASE ASSOCIATED DOMAIN-CONTAINING PROTEIN 1-RELATED"/>
    <property type="match status" value="1"/>
</dbReference>
<dbReference type="GO" id="GO:0004812">
    <property type="term" value="F:aminoacyl-tRNA ligase activity"/>
    <property type="evidence" value="ECO:0007669"/>
    <property type="project" value="UniProtKB-KW"/>
</dbReference>
<dbReference type="Gene3D" id="3.90.960.10">
    <property type="entry name" value="YbaK/aminoacyl-tRNA synthetase-associated domain"/>
    <property type="match status" value="1"/>
</dbReference>
<proteinExistence type="inferred from homology"/>
<dbReference type="PANTHER" id="PTHR31423">
    <property type="entry name" value="YBAK DOMAIN-CONTAINING PROTEIN"/>
    <property type="match status" value="1"/>
</dbReference>
<evidence type="ECO:0000259" key="3">
    <source>
        <dbReference type="Pfam" id="PF04073"/>
    </source>
</evidence>
<accession>A0A0R1LP52</accession>
<dbReference type="FunFam" id="3.90.960.10:FF:000005">
    <property type="entry name" value="Putative prolyl-tRNA synthetase"/>
    <property type="match status" value="1"/>
</dbReference>
<comment type="similarity">
    <text evidence="1">Belongs to the PRORSD1 family.</text>
</comment>
<dbReference type="STRING" id="1423776.FD04_GL001682"/>
<dbReference type="InterPro" id="IPR007214">
    <property type="entry name" value="YbaK/aa-tRNA-synth-assoc-dom"/>
</dbReference>
<organism evidence="4 5">
    <name type="scientific">Secundilactobacillus odoratitofui DSM 19909 = JCM 15043</name>
    <dbReference type="NCBI Taxonomy" id="1423776"/>
    <lineage>
        <taxon>Bacteria</taxon>
        <taxon>Bacillati</taxon>
        <taxon>Bacillota</taxon>
        <taxon>Bacilli</taxon>
        <taxon>Lactobacillales</taxon>
        <taxon>Lactobacillaceae</taxon>
        <taxon>Secundilactobacillus</taxon>
    </lineage>
</organism>
<dbReference type="InterPro" id="IPR036754">
    <property type="entry name" value="YbaK/aa-tRNA-synt-asso_dom_sf"/>
</dbReference>
<keyword evidence="4" id="KW-0030">Aminoacyl-tRNA synthetase</keyword>
<evidence type="ECO:0000256" key="1">
    <source>
        <dbReference type="ARBA" id="ARBA00010201"/>
    </source>
</evidence>
<reference evidence="4 5" key="1">
    <citation type="journal article" date="2015" name="Genome Announc.">
        <title>Expanding the biotechnology potential of lactobacilli through comparative genomics of 213 strains and associated genera.</title>
        <authorList>
            <person name="Sun Z."/>
            <person name="Harris H.M."/>
            <person name="McCann A."/>
            <person name="Guo C."/>
            <person name="Argimon S."/>
            <person name="Zhang W."/>
            <person name="Yang X."/>
            <person name="Jeffery I.B."/>
            <person name="Cooney J.C."/>
            <person name="Kagawa T.F."/>
            <person name="Liu W."/>
            <person name="Song Y."/>
            <person name="Salvetti E."/>
            <person name="Wrobel A."/>
            <person name="Rasinkangas P."/>
            <person name="Parkhill J."/>
            <person name="Rea M.C."/>
            <person name="O'Sullivan O."/>
            <person name="Ritari J."/>
            <person name="Douillard F.P."/>
            <person name="Paul Ross R."/>
            <person name="Yang R."/>
            <person name="Briner A.E."/>
            <person name="Felis G.E."/>
            <person name="de Vos W.M."/>
            <person name="Barrangou R."/>
            <person name="Klaenhammer T.R."/>
            <person name="Caufield P.W."/>
            <person name="Cui Y."/>
            <person name="Zhang H."/>
            <person name="O'Toole P.W."/>
        </authorList>
    </citation>
    <scope>NUCLEOTIDE SEQUENCE [LARGE SCALE GENOMIC DNA]</scope>
    <source>
        <strain evidence="4 5">DSM 19909</strain>
    </source>
</reference>
<dbReference type="RefSeq" id="WP_054701606.1">
    <property type="nucleotide sequence ID" value="NZ_AZEE01000029.1"/>
</dbReference>
<dbReference type="Pfam" id="PF04073">
    <property type="entry name" value="tRNA_edit"/>
    <property type="match status" value="1"/>
</dbReference>
<dbReference type="EMBL" id="AZEE01000029">
    <property type="protein sequence ID" value="KRK97646.1"/>
    <property type="molecule type" value="Genomic_DNA"/>
</dbReference>
<evidence type="ECO:0000256" key="2">
    <source>
        <dbReference type="ARBA" id="ARBA00022917"/>
    </source>
</evidence>
<dbReference type="SUPFAM" id="SSF55826">
    <property type="entry name" value="YbaK/ProRS associated domain"/>
    <property type="match status" value="1"/>
</dbReference>
<keyword evidence="2" id="KW-0648">Protein biosynthesis</keyword>
<keyword evidence="4" id="KW-0436">Ligase</keyword>
<dbReference type="InterPro" id="IPR040285">
    <property type="entry name" value="ProX/PRXD1"/>
</dbReference>
<dbReference type="AlphaFoldDB" id="A0A0R1LP52"/>
<dbReference type="GO" id="GO:0006412">
    <property type="term" value="P:translation"/>
    <property type="evidence" value="ECO:0007669"/>
    <property type="project" value="UniProtKB-KW"/>
</dbReference>
<gene>
    <name evidence="4" type="ORF">FD04_GL001682</name>
</gene>
<dbReference type="Proteomes" id="UP000051160">
    <property type="component" value="Unassembled WGS sequence"/>
</dbReference>